<dbReference type="CDD" id="cd00057">
    <property type="entry name" value="FA58C"/>
    <property type="match status" value="1"/>
</dbReference>
<evidence type="ECO:0000256" key="1">
    <source>
        <dbReference type="SAM" id="MobiDB-lite"/>
    </source>
</evidence>
<evidence type="ECO:0000256" key="2">
    <source>
        <dbReference type="SAM" id="SignalP"/>
    </source>
</evidence>
<dbReference type="PROSITE" id="PS01285">
    <property type="entry name" value="FA58C_1"/>
    <property type="match status" value="1"/>
</dbReference>
<dbReference type="InterPro" id="IPR000421">
    <property type="entry name" value="FA58C"/>
</dbReference>
<accession>A0ABP0FK60</accession>
<evidence type="ECO:0000313" key="5">
    <source>
        <dbReference type="Proteomes" id="UP001642483"/>
    </source>
</evidence>
<name>A0ABP0FK60_CLALP</name>
<feature type="signal peptide" evidence="2">
    <location>
        <begin position="1"/>
        <end position="21"/>
    </location>
</feature>
<sequence>MLRAFPVILILFPAIVIKGDSDEVCLKLPNRGSNDEGRHLPLAQGPPGRRGPQGEQGAKGDLGLPGVPGAPGACTCDPDDIEEMRAEIRRLADSVARLSITNHQHNDKLTHCSVGLKDGRVRNDDITASSFWNPVHAAKEARLDNTKKHGTVGAWAAGIEFHQSSKAGDWIQVDLKVPTFVTAVITQGRPLDLEQWVTSYKIAHGNSTESLQIIQENGSDVIFQGNRDRTSHVTNRFPAPIVARYLRLIVQSFQSHIILRMEYLTC</sequence>
<gene>
    <name evidence="4" type="ORF">CVLEPA_LOCUS10351</name>
</gene>
<dbReference type="PANTHER" id="PTHR24543">
    <property type="entry name" value="MULTICOPPER OXIDASE-RELATED"/>
    <property type="match status" value="1"/>
</dbReference>
<comment type="caution">
    <text evidence="4">The sequence shown here is derived from an EMBL/GenBank/DDBJ whole genome shotgun (WGS) entry which is preliminary data.</text>
</comment>
<dbReference type="Pfam" id="PF00754">
    <property type="entry name" value="F5_F8_type_C"/>
    <property type="match status" value="1"/>
</dbReference>
<feature type="compositionally biased region" description="Low complexity" evidence="1">
    <location>
        <begin position="53"/>
        <end position="66"/>
    </location>
</feature>
<dbReference type="InterPro" id="IPR008979">
    <property type="entry name" value="Galactose-bd-like_sf"/>
</dbReference>
<dbReference type="SMART" id="SM00231">
    <property type="entry name" value="FA58C"/>
    <property type="match status" value="1"/>
</dbReference>
<dbReference type="EMBL" id="CAWYQH010000068">
    <property type="protein sequence ID" value="CAK8680063.1"/>
    <property type="molecule type" value="Genomic_DNA"/>
</dbReference>
<dbReference type="PROSITE" id="PS50022">
    <property type="entry name" value="FA58C_3"/>
    <property type="match status" value="1"/>
</dbReference>
<feature type="chain" id="PRO_5046768034" description="F5/8 type C domain-containing protein" evidence="2">
    <location>
        <begin position="22"/>
        <end position="266"/>
    </location>
</feature>
<feature type="region of interest" description="Disordered" evidence="1">
    <location>
        <begin position="28"/>
        <end position="66"/>
    </location>
</feature>
<organism evidence="4 5">
    <name type="scientific">Clavelina lepadiformis</name>
    <name type="common">Light-bulb sea squirt</name>
    <name type="synonym">Ascidia lepadiformis</name>
    <dbReference type="NCBI Taxonomy" id="159417"/>
    <lineage>
        <taxon>Eukaryota</taxon>
        <taxon>Metazoa</taxon>
        <taxon>Chordata</taxon>
        <taxon>Tunicata</taxon>
        <taxon>Ascidiacea</taxon>
        <taxon>Aplousobranchia</taxon>
        <taxon>Clavelinidae</taxon>
        <taxon>Clavelina</taxon>
    </lineage>
</organism>
<proteinExistence type="predicted"/>
<keyword evidence="2" id="KW-0732">Signal</keyword>
<feature type="domain" description="F5/8 type C" evidence="3">
    <location>
        <begin position="109"/>
        <end position="266"/>
    </location>
</feature>
<dbReference type="Gene3D" id="2.60.120.260">
    <property type="entry name" value="Galactose-binding domain-like"/>
    <property type="match status" value="1"/>
</dbReference>
<evidence type="ECO:0000259" key="3">
    <source>
        <dbReference type="PROSITE" id="PS50022"/>
    </source>
</evidence>
<keyword evidence="5" id="KW-1185">Reference proteome</keyword>
<dbReference type="PANTHER" id="PTHR24543:SF325">
    <property type="entry name" value="F5_8 TYPE C DOMAIN-CONTAINING PROTEIN"/>
    <property type="match status" value="1"/>
</dbReference>
<dbReference type="Proteomes" id="UP001642483">
    <property type="component" value="Unassembled WGS sequence"/>
</dbReference>
<dbReference type="SUPFAM" id="SSF49785">
    <property type="entry name" value="Galactose-binding domain-like"/>
    <property type="match status" value="1"/>
</dbReference>
<protein>
    <recommendedName>
        <fullName evidence="3">F5/8 type C domain-containing protein</fullName>
    </recommendedName>
</protein>
<reference evidence="4 5" key="1">
    <citation type="submission" date="2024-02" db="EMBL/GenBank/DDBJ databases">
        <authorList>
            <person name="Daric V."/>
            <person name="Darras S."/>
        </authorList>
    </citation>
    <scope>NUCLEOTIDE SEQUENCE [LARGE SCALE GENOMIC DNA]</scope>
</reference>
<dbReference type="Gene3D" id="1.20.5.320">
    <property type="entry name" value="6-Phosphogluconate Dehydrogenase, domain 3"/>
    <property type="match status" value="1"/>
</dbReference>
<evidence type="ECO:0000313" key="4">
    <source>
        <dbReference type="EMBL" id="CAK8680063.1"/>
    </source>
</evidence>